<reference evidence="1 2" key="1">
    <citation type="submission" date="2017-12" db="EMBL/GenBank/DDBJ databases">
        <title>Comparative genomics of Botrytis spp.</title>
        <authorList>
            <person name="Valero-Jimenez C.A."/>
            <person name="Tapia P."/>
            <person name="Veloso J."/>
            <person name="Silva-Moreno E."/>
            <person name="Staats M."/>
            <person name="Valdes J.H."/>
            <person name="Van Kan J.A.L."/>
        </authorList>
    </citation>
    <scope>NUCLEOTIDE SEQUENCE [LARGE SCALE GENOMIC DNA]</scope>
    <source>
        <strain evidence="1 2">Bh0001</strain>
    </source>
</reference>
<proteinExistence type="predicted"/>
<dbReference type="AlphaFoldDB" id="A0A4Z1GLD4"/>
<comment type="caution">
    <text evidence="1">The sequence shown here is derived from an EMBL/GenBank/DDBJ whole genome shotgun (WGS) entry which is preliminary data.</text>
</comment>
<keyword evidence="2" id="KW-1185">Reference proteome</keyword>
<sequence length="212" mass="22665">MHYLSVFPRFSKCNSQPSPNVFSWPLLPTDELIAQHLGVQANDVTELMNTTDYGSIDATKWAATFNQSTETVDAWSPMTKNRMLSTMHILLNFESTEESTHEKRLSVAQRVGDLDVIRAETDLNVQLFDDEQPDKKSCLSQITCVLCVSGAVAANTGPIATCASTAYVAIAATAPETAGSTIPPIVLAFIGCAAPFVGTGLGAAAGCIKIHQ</sequence>
<evidence type="ECO:0000313" key="2">
    <source>
        <dbReference type="Proteomes" id="UP000297814"/>
    </source>
</evidence>
<evidence type="ECO:0000313" key="1">
    <source>
        <dbReference type="EMBL" id="TGO36089.1"/>
    </source>
</evidence>
<dbReference type="Proteomes" id="UP000297814">
    <property type="component" value="Unassembled WGS sequence"/>
</dbReference>
<dbReference type="EMBL" id="PQXK01000136">
    <property type="protein sequence ID" value="TGO36089.1"/>
    <property type="molecule type" value="Genomic_DNA"/>
</dbReference>
<name>A0A4Z1GLD4_9HELO</name>
<protein>
    <submittedName>
        <fullName evidence="1">Uncharacterized protein</fullName>
    </submittedName>
</protein>
<gene>
    <name evidence="1" type="ORF">BHYA_0136g00320</name>
</gene>
<organism evidence="1 2">
    <name type="scientific">Botrytis hyacinthi</name>
    <dbReference type="NCBI Taxonomy" id="278943"/>
    <lineage>
        <taxon>Eukaryota</taxon>
        <taxon>Fungi</taxon>
        <taxon>Dikarya</taxon>
        <taxon>Ascomycota</taxon>
        <taxon>Pezizomycotina</taxon>
        <taxon>Leotiomycetes</taxon>
        <taxon>Helotiales</taxon>
        <taxon>Sclerotiniaceae</taxon>
        <taxon>Botrytis</taxon>
    </lineage>
</organism>
<accession>A0A4Z1GLD4</accession>